<dbReference type="AlphaFoldDB" id="A0AAP7L4I6"/>
<dbReference type="InterPro" id="IPR014600">
    <property type="entry name" value="UCP035905_mem"/>
</dbReference>
<evidence type="ECO:0000256" key="2">
    <source>
        <dbReference type="SAM" id="Phobius"/>
    </source>
</evidence>
<feature type="transmembrane region" description="Helical" evidence="2">
    <location>
        <begin position="688"/>
        <end position="705"/>
    </location>
</feature>
<keyword evidence="2" id="KW-0812">Transmembrane</keyword>
<feature type="transmembrane region" description="Helical" evidence="2">
    <location>
        <begin position="471"/>
        <end position="488"/>
    </location>
</feature>
<feature type="transmembrane region" description="Helical" evidence="2">
    <location>
        <begin position="150"/>
        <end position="169"/>
    </location>
</feature>
<dbReference type="EMBL" id="MAQE01000001">
    <property type="protein sequence ID" value="OBY53935.1"/>
    <property type="molecule type" value="Genomic_DNA"/>
</dbReference>
<feature type="transmembrane region" description="Helical" evidence="2">
    <location>
        <begin position="181"/>
        <end position="198"/>
    </location>
</feature>
<dbReference type="PANTHER" id="PTHR38434:SF1">
    <property type="entry name" value="BLL2549 PROTEIN"/>
    <property type="match status" value="1"/>
</dbReference>
<feature type="transmembrane region" description="Helical" evidence="2">
    <location>
        <begin position="717"/>
        <end position="734"/>
    </location>
</feature>
<keyword evidence="1" id="KW-0175">Coiled coil</keyword>
<dbReference type="InterPro" id="IPR019286">
    <property type="entry name" value="DUF2339_TM"/>
</dbReference>
<evidence type="ECO:0008006" key="5">
    <source>
        <dbReference type="Google" id="ProtNLM"/>
    </source>
</evidence>
<feature type="transmembrane region" description="Helical" evidence="2">
    <location>
        <begin position="845"/>
        <end position="863"/>
    </location>
</feature>
<feature type="transmembrane region" description="Helical" evidence="2">
    <location>
        <begin position="875"/>
        <end position="893"/>
    </location>
</feature>
<dbReference type="PIRSF" id="PIRSF035905">
    <property type="entry name" value="UCP035905_mp"/>
    <property type="match status" value="1"/>
</dbReference>
<feature type="transmembrane region" description="Helical" evidence="2">
    <location>
        <begin position="258"/>
        <end position="275"/>
    </location>
</feature>
<dbReference type="PANTHER" id="PTHR38434">
    <property type="entry name" value="BLL2549 PROTEIN"/>
    <property type="match status" value="1"/>
</dbReference>
<feature type="transmembrane region" description="Helical" evidence="2">
    <location>
        <begin position="905"/>
        <end position="927"/>
    </location>
</feature>
<feature type="transmembrane region" description="Helical" evidence="2">
    <location>
        <begin position="495"/>
        <end position="512"/>
    </location>
</feature>
<feature type="transmembrane region" description="Helical" evidence="2">
    <location>
        <begin position="6"/>
        <end position="22"/>
    </location>
</feature>
<feature type="transmembrane region" description="Helical" evidence="2">
    <location>
        <begin position="443"/>
        <end position="465"/>
    </location>
</feature>
<feature type="transmembrane region" description="Helical" evidence="2">
    <location>
        <begin position="548"/>
        <end position="566"/>
    </location>
</feature>
<proteinExistence type="predicted"/>
<organism evidence="3 4">
    <name type="scientific">Aggregatibacter aphrophilus</name>
    <name type="common">Haemophilus aphrophilus</name>
    <dbReference type="NCBI Taxonomy" id="732"/>
    <lineage>
        <taxon>Bacteria</taxon>
        <taxon>Pseudomonadati</taxon>
        <taxon>Pseudomonadota</taxon>
        <taxon>Gammaproteobacteria</taxon>
        <taxon>Pasteurellales</taxon>
        <taxon>Pasteurellaceae</taxon>
        <taxon>Aggregatibacter</taxon>
    </lineage>
</organism>
<feature type="transmembrane region" description="Helical" evidence="2">
    <location>
        <begin position="777"/>
        <end position="801"/>
    </location>
</feature>
<feature type="transmembrane region" description="Helical" evidence="2">
    <location>
        <begin position="518"/>
        <end position="536"/>
    </location>
</feature>
<evidence type="ECO:0000256" key="1">
    <source>
        <dbReference type="SAM" id="Coils"/>
    </source>
</evidence>
<accession>A0AAP7L4I6</accession>
<feature type="transmembrane region" description="Helical" evidence="2">
    <location>
        <begin position="231"/>
        <end position="253"/>
    </location>
</feature>
<keyword evidence="2" id="KW-1133">Transmembrane helix</keyword>
<feature type="transmembrane region" description="Helical" evidence="2">
    <location>
        <begin position="807"/>
        <end position="824"/>
    </location>
</feature>
<feature type="transmembrane region" description="Helical" evidence="2">
    <location>
        <begin position="627"/>
        <end position="645"/>
    </location>
</feature>
<feature type="transmembrane region" description="Helical" evidence="2">
    <location>
        <begin position="331"/>
        <end position="351"/>
    </location>
</feature>
<feature type="transmembrane region" description="Helical" evidence="2">
    <location>
        <begin position="1001"/>
        <end position="1018"/>
    </location>
</feature>
<evidence type="ECO:0000313" key="3">
    <source>
        <dbReference type="EMBL" id="OBY53935.1"/>
    </source>
</evidence>
<dbReference type="Pfam" id="PF10101">
    <property type="entry name" value="DUF2339"/>
    <property type="match status" value="1"/>
</dbReference>
<feature type="transmembrane region" description="Helical" evidence="2">
    <location>
        <begin position="307"/>
        <end position="325"/>
    </location>
</feature>
<feature type="transmembrane region" description="Helical" evidence="2">
    <location>
        <begin position="657"/>
        <end position="682"/>
    </location>
</feature>
<name>A0AAP7L4I6_AGGAP</name>
<reference evidence="3 4" key="1">
    <citation type="submission" date="2016-06" db="EMBL/GenBank/DDBJ databases">
        <title>Simultaneous identification of Haemophilus influenzae and Haemophilus haemolyticus using TaqMan real-time PCR.</title>
        <authorList>
            <person name="Price E.P."/>
            <person name="Sarovich D.S."/>
            <person name="Harris T."/>
            <person name="Spargo J.C."/>
            <person name="Nosworthy E."/>
            <person name="Beissbarth J."/>
            <person name="Smith-Vaughan H."/>
        </authorList>
    </citation>
    <scope>NUCLEOTIDE SEQUENCE [LARGE SCALE GENOMIC DNA]</scope>
    <source>
        <strain evidence="3 4">ATCC 7901</strain>
    </source>
</reference>
<gene>
    <name evidence="3" type="ORF">BBB52_00320</name>
</gene>
<feature type="transmembrane region" description="Helical" evidence="2">
    <location>
        <begin position="972"/>
        <end position="989"/>
    </location>
</feature>
<dbReference type="RefSeq" id="WP_065294546.1">
    <property type="nucleotide sequence ID" value="NZ_MAQE01000001.1"/>
</dbReference>
<comment type="caution">
    <text evidence="3">The sequence shown here is derived from an EMBL/GenBank/DDBJ whole genome shotgun (WGS) entry which is preliminary data.</text>
</comment>
<feature type="coiled-coil region" evidence="1">
    <location>
        <begin position="30"/>
        <end position="57"/>
    </location>
</feature>
<feature type="transmembrane region" description="Helical" evidence="2">
    <location>
        <begin position="386"/>
        <end position="405"/>
    </location>
</feature>
<feature type="transmembrane region" description="Helical" evidence="2">
    <location>
        <begin position="939"/>
        <end position="960"/>
    </location>
</feature>
<protein>
    <recommendedName>
        <fullName evidence="5">DUF2339 domain-containing protein</fullName>
    </recommendedName>
</protein>
<feature type="transmembrane region" description="Helical" evidence="2">
    <location>
        <begin position="417"/>
        <end position="436"/>
    </location>
</feature>
<feature type="transmembrane region" description="Helical" evidence="2">
    <location>
        <begin position="600"/>
        <end position="621"/>
    </location>
</feature>
<dbReference type="Proteomes" id="UP000092746">
    <property type="component" value="Unassembled WGS sequence"/>
</dbReference>
<sequence>MAELILLLVVLAVIIFIILTHSKNKIDLRLYRLESKAKAQESEIQRLKSQINELANRSTSVVATPQVENVPAVQPATSETAEQFTNLEMSSVEAVETLLATDTTETTDLATTTELQETHAAPSYDPFIDKVQDVRQPNPILQWFLKGNPILKVGAVILFLGLSFLLRFASEHISFSIEARYASVAITGVICSLVGWRLRNTRREYGLTLQGLGIGVLYLTSLATFKLHQLFPVWLVFLFQVILVAVMVALALLQNARILAQVALIGGLASPVLLSDGSGNYLVLFSYLALLNTSIAVVAWFKSWRSLNLIGFVGSTILITGWGVQHYKPELYLVCQLFLAYYLTLYTFIVWRFATLQSATSNELSEQYNNATLAQLVQHWLSGAKLIGILDSGLLVGSAVSAFAMQYAITYNFADGILYSGLGFALFYGIFGVVIHRNVKLHIVAHAMFALSLVFFTIGLSDIFTEQSKTFALWGLEAALIYAFSIYQKSPVARLTALSFFILISLLTHVFFSENLTNSFSVIVLGFAIYAAWQRYRSQVSAVWEKIMAGVIFAISLLALAFKPSVLHDLDYLSQLTAVILTAALAVICALVQWHWFNRLLTVLTSVILFISFIPLRFLFLESHIETLLLALLGLISWFVGWSIANPKYRHTDFANTASFSGLIDVLAGCYLLFGALMNVAFLDEALIITRNIVILFALLSLFVQITQWQQVNKIQLAYLPLFTLVSIGFDYVLESSVTQKNIYDWLLILVAACGLHYLILWQLRNTFQVLEEKMKPYWHMIGLNVFIIAFTLFCITWAEFKELTDAWFMLSLTLVPLIVLSILMRSRNFLIQQNLESIYLQQGILPTLLFLFGWLIFGNIISDGTSTPLPYLPILNPLELASLATIYLLWNWQKLYTPVQYKNYVLSAMAAIGLFMVSVIVMRVWHHYAGIEWKLVTLLASFGLQATLSVIWTLCAIVLMIKGNKSGQQPIWISGAALISLVVIKLFLVELGNSGGVARIVSFIVVGLLLLVVGYFAPIPPKKKMVATESQE</sequence>
<feature type="transmembrane region" description="Helical" evidence="2">
    <location>
        <begin position="746"/>
        <end position="765"/>
    </location>
</feature>
<keyword evidence="2" id="KW-0472">Membrane</keyword>
<evidence type="ECO:0000313" key="4">
    <source>
        <dbReference type="Proteomes" id="UP000092746"/>
    </source>
</evidence>
<feature type="transmembrane region" description="Helical" evidence="2">
    <location>
        <begin position="205"/>
        <end position="225"/>
    </location>
</feature>
<feature type="transmembrane region" description="Helical" evidence="2">
    <location>
        <begin position="281"/>
        <end position="300"/>
    </location>
</feature>
<feature type="transmembrane region" description="Helical" evidence="2">
    <location>
        <begin position="572"/>
        <end position="593"/>
    </location>
</feature>